<accession>A0A258FBQ0</accession>
<evidence type="ECO:0000313" key="2">
    <source>
        <dbReference type="EMBL" id="OYX29498.1"/>
    </source>
</evidence>
<organism evidence="2 3">
    <name type="scientific">Brevundimonas subvibrioides</name>
    <dbReference type="NCBI Taxonomy" id="74313"/>
    <lineage>
        <taxon>Bacteria</taxon>
        <taxon>Pseudomonadati</taxon>
        <taxon>Pseudomonadota</taxon>
        <taxon>Alphaproteobacteria</taxon>
        <taxon>Caulobacterales</taxon>
        <taxon>Caulobacteraceae</taxon>
        <taxon>Brevundimonas</taxon>
    </lineage>
</organism>
<reference evidence="2 3" key="1">
    <citation type="submission" date="2017-03" db="EMBL/GenBank/DDBJ databases">
        <title>Lifting the veil on microbial sulfur biogeochemistry in mining wastewaters.</title>
        <authorList>
            <person name="Kantor R.S."/>
            <person name="Colenbrander Nelson T."/>
            <person name="Marshall S."/>
            <person name="Bennett D."/>
            <person name="Apte S."/>
            <person name="Camacho D."/>
            <person name="Thomas B.C."/>
            <person name="Warren L.A."/>
            <person name="Banfield J.F."/>
        </authorList>
    </citation>
    <scope>NUCLEOTIDE SEQUENCE [LARGE SCALE GENOMIC DNA]</scope>
    <source>
        <strain evidence="2">32-69-9</strain>
    </source>
</reference>
<name>A0A258FBQ0_9CAUL</name>
<evidence type="ECO:0000256" key="1">
    <source>
        <dbReference type="SAM" id="SignalP"/>
    </source>
</evidence>
<sequence>MRGCRKRRSLWLAGVMAAAPFAPVRAQEAPSPVWALEGETGVVSDYRYRGASLSDEASAWQAGLTVSRPGGLYGDLHVSTIAAYGGTEDEDGAHIEAALTLGWAGSLGDFAVDAAVATYQYPGGVDVAYAGDGESLLTLNRADPAWQAYGAPTQPDGLFLCLGRT</sequence>
<dbReference type="Pfam" id="PF09694">
    <property type="entry name" value="Gcw_chp"/>
    <property type="match status" value="1"/>
</dbReference>
<keyword evidence="1" id="KW-0732">Signal</keyword>
<proteinExistence type="predicted"/>
<dbReference type="AlphaFoldDB" id="A0A258FBQ0"/>
<dbReference type="InterPro" id="IPR010239">
    <property type="entry name" value="CHP02001"/>
</dbReference>
<feature type="signal peptide" evidence="1">
    <location>
        <begin position="1"/>
        <end position="26"/>
    </location>
</feature>
<feature type="chain" id="PRO_5013237397" evidence="1">
    <location>
        <begin position="27"/>
        <end position="165"/>
    </location>
</feature>
<dbReference type="EMBL" id="NCEB01000066">
    <property type="protein sequence ID" value="OYX29498.1"/>
    <property type="molecule type" value="Genomic_DNA"/>
</dbReference>
<dbReference type="Proteomes" id="UP000215595">
    <property type="component" value="Unassembled WGS sequence"/>
</dbReference>
<comment type="caution">
    <text evidence="2">The sequence shown here is derived from an EMBL/GenBank/DDBJ whole genome shotgun (WGS) entry which is preliminary data.</text>
</comment>
<evidence type="ECO:0000313" key="3">
    <source>
        <dbReference type="Proteomes" id="UP000215595"/>
    </source>
</evidence>
<protein>
    <submittedName>
        <fullName evidence="2">Uncharacterized protein</fullName>
    </submittedName>
</protein>
<gene>
    <name evidence="2" type="ORF">B7Z01_15630</name>
</gene>